<dbReference type="KEGG" id="amob:HG15A2_41560"/>
<keyword evidence="3" id="KW-1185">Reference proteome</keyword>
<gene>
    <name evidence="2" type="ORF">HG15A2_41560</name>
</gene>
<accession>A0A517N115</accession>
<dbReference type="Proteomes" id="UP000319852">
    <property type="component" value="Chromosome"/>
</dbReference>
<dbReference type="OrthoDB" id="227994at2"/>
<evidence type="ECO:0000313" key="2">
    <source>
        <dbReference type="EMBL" id="QDT00814.1"/>
    </source>
</evidence>
<evidence type="ECO:0000313" key="3">
    <source>
        <dbReference type="Proteomes" id="UP000319852"/>
    </source>
</evidence>
<sequence length="447" mass="46801" precursor="true">MSRINSWQASCLVALLMTATVSVAQGVDLEAFEFSDSGGTQLSAAANSVNASNMWSADISGSSVQSGAFFVGKDLDDLASSYLQIDNINAATGSSRYIVATMSGWEFFDSVVGQGEEVRFAFIDEDTGNSGNTVIGEVRIDRNTDNETIELRGVASGNGSVDIGNRATLATAQSNPFTMALEYNPVSRTYEVFYKDGSNPSQSLGIGSVAPGRDANSVRLVVNNNFFSDFSEFLNIDRVALTDTNPFSDLLTLEVNRDTGVTKLINTTGATLSGITSGTLSSDVGAVNSGSINAPPSSLAIGAEVTLSTGSGPWIKNNTEDLLYELVASGVTRSANVNFVGNGGQRFDVGDLDFMNGITAADWNIFIAGAETDLSALTVAEAYQAGDLDGDGVNSVVDFDIFKAAFDEANGVGAFQAMLASVPEPSSFLLVAFGASILLTTNRRRTA</sequence>
<keyword evidence="1" id="KW-0732">Signal</keyword>
<feature type="signal peptide" evidence="1">
    <location>
        <begin position="1"/>
        <end position="24"/>
    </location>
</feature>
<protein>
    <recommendedName>
        <fullName evidence="4">PEP-CTERM protein-sorting domain-containing protein</fullName>
    </recommendedName>
</protein>
<dbReference type="NCBIfam" id="TIGR02595">
    <property type="entry name" value="PEP_CTERM"/>
    <property type="match status" value="1"/>
</dbReference>
<dbReference type="EMBL" id="CP036263">
    <property type="protein sequence ID" value="QDT00814.1"/>
    <property type="molecule type" value="Genomic_DNA"/>
</dbReference>
<proteinExistence type="predicted"/>
<feature type="chain" id="PRO_5021972147" description="PEP-CTERM protein-sorting domain-containing protein" evidence="1">
    <location>
        <begin position="25"/>
        <end position="447"/>
    </location>
</feature>
<organism evidence="2 3">
    <name type="scientific">Adhaeretor mobilis</name>
    <dbReference type="NCBI Taxonomy" id="1930276"/>
    <lineage>
        <taxon>Bacteria</taxon>
        <taxon>Pseudomonadati</taxon>
        <taxon>Planctomycetota</taxon>
        <taxon>Planctomycetia</taxon>
        <taxon>Pirellulales</taxon>
        <taxon>Lacipirellulaceae</taxon>
        <taxon>Adhaeretor</taxon>
    </lineage>
</organism>
<evidence type="ECO:0008006" key="4">
    <source>
        <dbReference type="Google" id="ProtNLM"/>
    </source>
</evidence>
<name>A0A517N115_9BACT</name>
<dbReference type="RefSeq" id="WP_145062555.1">
    <property type="nucleotide sequence ID" value="NZ_CP036263.1"/>
</dbReference>
<dbReference type="InterPro" id="IPR013424">
    <property type="entry name" value="Ice-binding_C"/>
</dbReference>
<evidence type="ECO:0000256" key="1">
    <source>
        <dbReference type="SAM" id="SignalP"/>
    </source>
</evidence>
<dbReference type="AlphaFoldDB" id="A0A517N115"/>
<reference evidence="2 3" key="1">
    <citation type="submission" date="2019-02" db="EMBL/GenBank/DDBJ databases">
        <title>Deep-cultivation of Planctomycetes and their phenomic and genomic characterization uncovers novel biology.</title>
        <authorList>
            <person name="Wiegand S."/>
            <person name="Jogler M."/>
            <person name="Boedeker C."/>
            <person name="Pinto D."/>
            <person name="Vollmers J."/>
            <person name="Rivas-Marin E."/>
            <person name="Kohn T."/>
            <person name="Peeters S.H."/>
            <person name="Heuer A."/>
            <person name="Rast P."/>
            <person name="Oberbeckmann S."/>
            <person name="Bunk B."/>
            <person name="Jeske O."/>
            <person name="Meyerdierks A."/>
            <person name="Storesund J.E."/>
            <person name="Kallscheuer N."/>
            <person name="Luecker S."/>
            <person name="Lage O.M."/>
            <person name="Pohl T."/>
            <person name="Merkel B.J."/>
            <person name="Hornburger P."/>
            <person name="Mueller R.-W."/>
            <person name="Bruemmer F."/>
            <person name="Labrenz M."/>
            <person name="Spormann A.M."/>
            <person name="Op den Camp H."/>
            <person name="Overmann J."/>
            <person name="Amann R."/>
            <person name="Jetten M.S.M."/>
            <person name="Mascher T."/>
            <person name="Medema M.H."/>
            <person name="Devos D.P."/>
            <person name="Kaster A.-K."/>
            <person name="Ovreas L."/>
            <person name="Rohde M."/>
            <person name="Galperin M.Y."/>
            <person name="Jogler C."/>
        </authorList>
    </citation>
    <scope>NUCLEOTIDE SEQUENCE [LARGE SCALE GENOMIC DNA]</scope>
    <source>
        <strain evidence="2 3">HG15A2</strain>
    </source>
</reference>